<keyword evidence="2" id="KW-1185">Reference proteome</keyword>
<dbReference type="GO" id="GO:0005524">
    <property type="term" value="F:ATP binding"/>
    <property type="evidence" value="ECO:0007669"/>
    <property type="project" value="UniProtKB-KW"/>
</dbReference>
<accession>A0ABW1WL26</accession>
<dbReference type="Gene3D" id="3.40.50.300">
    <property type="entry name" value="P-loop containing nucleotide triphosphate hydrolases"/>
    <property type="match status" value="1"/>
</dbReference>
<dbReference type="EMBL" id="JBHSTT010000020">
    <property type="protein sequence ID" value="MFC6388899.1"/>
    <property type="molecule type" value="Genomic_DNA"/>
</dbReference>
<dbReference type="SUPFAM" id="SSF52540">
    <property type="entry name" value="P-loop containing nucleoside triphosphate hydrolases"/>
    <property type="match status" value="1"/>
</dbReference>
<comment type="caution">
    <text evidence="1">The sequence shown here is derived from an EMBL/GenBank/DDBJ whole genome shotgun (WGS) entry which is preliminary data.</text>
</comment>
<protein>
    <submittedName>
        <fullName evidence="1">ATP-binding protein</fullName>
    </submittedName>
</protein>
<evidence type="ECO:0000313" key="2">
    <source>
        <dbReference type="Proteomes" id="UP001596237"/>
    </source>
</evidence>
<dbReference type="Proteomes" id="UP001596237">
    <property type="component" value="Unassembled WGS sequence"/>
</dbReference>
<gene>
    <name evidence="1" type="ORF">ACFQDP_06020</name>
</gene>
<name>A0ABW1WL26_9HYPH</name>
<dbReference type="InterPro" id="IPR027417">
    <property type="entry name" value="P-loop_NTPase"/>
</dbReference>
<dbReference type="Pfam" id="PF13207">
    <property type="entry name" value="AAA_17"/>
    <property type="match status" value="1"/>
</dbReference>
<sequence>MAHVTHVFGLSGVGKSWLCERFAARHGAVHASASALLREAKRSIGEPTDSEGLRQGSVMDNQQLLVREFDLLRAKTDSPILLDAHNVVDDDTSLVQIPLSVVQGLAPDLIVFIRSDPAAIIERRASDATRQRPMRDEATLERHQELAMALAHSHAKDLGVPFVVVEAGDEITFAAALAR</sequence>
<reference evidence="2" key="1">
    <citation type="journal article" date="2019" name="Int. J. Syst. Evol. Microbiol.">
        <title>The Global Catalogue of Microorganisms (GCM) 10K type strain sequencing project: providing services to taxonomists for standard genome sequencing and annotation.</title>
        <authorList>
            <consortium name="The Broad Institute Genomics Platform"/>
            <consortium name="The Broad Institute Genome Sequencing Center for Infectious Disease"/>
            <person name="Wu L."/>
            <person name="Ma J."/>
        </authorList>
    </citation>
    <scope>NUCLEOTIDE SEQUENCE [LARGE SCALE GENOMIC DNA]</scope>
    <source>
        <strain evidence="2">CCUG 36916</strain>
    </source>
</reference>
<keyword evidence="1" id="KW-0547">Nucleotide-binding</keyword>
<proteinExistence type="predicted"/>
<evidence type="ECO:0000313" key="1">
    <source>
        <dbReference type="EMBL" id="MFC6388899.1"/>
    </source>
</evidence>
<organism evidence="1 2">
    <name type="scientific">Methylorubrum zatmanii</name>
    <dbReference type="NCBI Taxonomy" id="29429"/>
    <lineage>
        <taxon>Bacteria</taxon>
        <taxon>Pseudomonadati</taxon>
        <taxon>Pseudomonadota</taxon>
        <taxon>Alphaproteobacteria</taxon>
        <taxon>Hyphomicrobiales</taxon>
        <taxon>Methylobacteriaceae</taxon>
        <taxon>Methylorubrum</taxon>
    </lineage>
</organism>
<keyword evidence="1" id="KW-0067">ATP-binding</keyword>
<dbReference type="RefSeq" id="WP_183669332.1">
    <property type="nucleotide sequence ID" value="NZ_JBHSTT010000020.1"/>
</dbReference>